<gene>
    <name evidence="4" type="primary">Dwil\GK15720</name>
    <name evidence="4" type="ORF">Dwil_GK15720</name>
</gene>
<evidence type="ECO:0000313" key="4">
    <source>
        <dbReference type="EMBL" id="EDW74766.1"/>
    </source>
</evidence>
<dbReference type="OrthoDB" id="20582at2759"/>
<proteinExistence type="inferred from homology"/>
<dbReference type="FunCoup" id="B4MRM7">
    <property type="interactions" value="1663"/>
</dbReference>
<evidence type="ECO:0000256" key="1">
    <source>
        <dbReference type="ARBA" id="ARBA00004123"/>
    </source>
</evidence>
<dbReference type="InParanoid" id="B4MRM7"/>
<dbReference type="SMR" id="B4MRM7"/>
<dbReference type="AlphaFoldDB" id="B4MRM7"/>
<protein>
    <recommendedName>
        <fullName evidence="6">THO complex subunit 5</fullName>
    </recommendedName>
</protein>
<dbReference type="GO" id="GO:0000228">
    <property type="term" value="C:nuclear chromosome"/>
    <property type="evidence" value="ECO:0007669"/>
    <property type="project" value="EnsemblMetazoa"/>
</dbReference>
<dbReference type="Proteomes" id="UP000007798">
    <property type="component" value="Unassembled WGS sequence"/>
</dbReference>
<dbReference type="HOGENOM" id="CLU_023759_0_0_1"/>
<dbReference type="eggNOG" id="KOG2216">
    <property type="taxonomic scope" value="Eukaryota"/>
</dbReference>
<dbReference type="GO" id="GO:0007140">
    <property type="term" value="P:male meiotic nuclear division"/>
    <property type="evidence" value="ECO:0007669"/>
    <property type="project" value="EnsemblMetazoa"/>
</dbReference>
<dbReference type="KEGG" id="dwi:6640976"/>
<dbReference type="EMBL" id="CH963850">
    <property type="protein sequence ID" value="EDW74766.1"/>
    <property type="molecule type" value="Genomic_DNA"/>
</dbReference>
<keyword evidence="5" id="KW-1185">Reference proteome</keyword>
<dbReference type="PhylomeDB" id="B4MRM7"/>
<dbReference type="STRING" id="7260.B4MRM7"/>
<evidence type="ECO:0000313" key="5">
    <source>
        <dbReference type="Proteomes" id="UP000007798"/>
    </source>
</evidence>
<evidence type="ECO:0008006" key="6">
    <source>
        <dbReference type="Google" id="ProtNLM"/>
    </source>
</evidence>
<dbReference type="InterPro" id="IPR019163">
    <property type="entry name" value="THO_Thoc5"/>
</dbReference>
<evidence type="ECO:0000256" key="3">
    <source>
        <dbReference type="ARBA" id="ARBA00023242"/>
    </source>
</evidence>
<dbReference type="PANTHER" id="PTHR13375">
    <property type="entry name" value="FMS INTERACTING PROTEIN"/>
    <property type="match status" value="1"/>
</dbReference>
<dbReference type="Pfam" id="PF09766">
    <property type="entry name" value="FmiP_Thoc5"/>
    <property type="match status" value="1"/>
</dbReference>
<keyword evidence="3" id="KW-0539">Nucleus</keyword>
<evidence type="ECO:0000256" key="2">
    <source>
        <dbReference type="ARBA" id="ARBA00008044"/>
    </source>
</evidence>
<reference evidence="4 5" key="1">
    <citation type="journal article" date="2007" name="Nature">
        <title>Evolution of genes and genomes on the Drosophila phylogeny.</title>
        <authorList>
            <consortium name="Drosophila 12 Genomes Consortium"/>
            <person name="Clark A.G."/>
            <person name="Eisen M.B."/>
            <person name="Smith D.R."/>
            <person name="Bergman C.M."/>
            <person name="Oliver B."/>
            <person name="Markow T.A."/>
            <person name="Kaufman T.C."/>
            <person name="Kellis M."/>
            <person name="Gelbart W."/>
            <person name="Iyer V.N."/>
            <person name="Pollard D.A."/>
            <person name="Sackton T.B."/>
            <person name="Larracuente A.M."/>
            <person name="Singh N.D."/>
            <person name="Abad J.P."/>
            <person name="Abt D.N."/>
            <person name="Adryan B."/>
            <person name="Aguade M."/>
            <person name="Akashi H."/>
            <person name="Anderson W.W."/>
            <person name="Aquadro C.F."/>
            <person name="Ardell D.H."/>
            <person name="Arguello R."/>
            <person name="Artieri C.G."/>
            <person name="Barbash D.A."/>
            <person name="Barker D."/>
            <person name="Barsanti P."/>
            <person name="Batterham P."/>
            <person name="Batzoglou S."/>
            <person name="Begun D."/>
            <person name="Bhutkar A."/>
            <person name="Blanco E."/>
            <person name="Bosak S.A."/>
            <person name="Bradley R.K."/>
            <person name="Brand A.D."/>
            <person name="Brent M.R."/>
            <person name="Brooks A.N."/>
            <person name="Brown R.H."/>
            <person name="Butlin R.K."/>
            <person name="Caggese C."/>
            <person name="Calvi B.R."/>
            <person name="Bernardo de Carvalho A."/>
            <person name="Caspi A."/>
            <person name="Castrezana S."/>
            <person name="Celniker S.E."/>
            <person name="Chang J.L."/>
            <person name="Chapple C."/>
            <person name="Chatterji S."/>
            <person name="Chinwalla A."/>
            <person name="Civetta A."/>
            <person name="Clifton S.W."/>
            <person name="Comeron J.M."/>
            <person name="Costello J.C."/>
            <person name="Coyne J.A."/>
            <person name="Daub J."/>
            <person name="David R.G."/>
            <person name="Delcher A.L."/>
            <person name="Delehaunty K."/>
            <person name="Do C.B."/>
            <person name="Ebling H."/>
            <person name="Edwards K."/>
            <person name="Eickbush T."/>
            <person name="Evans J.D."/>
            <person name="Filipski A."/>
            <person name="Findeiss S."/>
            <person name="Freyhult E."/>
            <person name="Fulton L."/>
            <person name="Fulton R."/>
            <person name="Garcia A.C."/>
            <person name="Gardiner A."/>
            <person name="Garfield D.A."/>
            <person name="Garvin B.E."/>
            <person name="Gibson G."/>
            <person name="Gilbert D."/>
            <person name="Gnerre S."/>
            <person name="Godfrey J."/>
            <person name="Good R."/>
            <person name="Gotea V."/>
            <person name="Gravely B."/>
            <person name="Greenberg A.J."/>
            <person name="Griffiths-Jones S."/>
            <person name="Gross S."/>
            <person name="Guigo R."/>
            <person name="Gustafson E.A."/>
            <person name="Haerty W."/>
            <person name="Hahn M.W."/>
            <person name="Halligan D.L."/>
            <person name="Halpern A.L."/>
            <person name="Halter G.M."/>
            <person name="Han M.V."/>
            <person name="Heger A."/>
            <person name="Hillier L."/>
            <person name="Hinrichs A.S."/>
            <person name="Holmes I."/>
            <person name="Hoskins R.A."/>
            <person name="Hubisz M.J."/>
            <person name="Hultmark D."/>
            <person name="Huntley M.A."/>
            <person name="Jaffe D.B."/>
            <person name="Jagadeeshan S."/>
            <person name="Jeck W.R."/>
            <person name="Johnson J."/>
            <person name="Jones C.D."/>
            <person name="Jordan W.C."/>
            <person name="Karpen G.H."/>
            <person name="Kataoka E."/>
            <person name="Keightley P.D."/>
            <person name="Kheradpour P."/>
            <person name="Kirkness E.F."/>
            <person name="Koerich L.B."/>
            <person name="Kristiansen K."/>
            <person name="Kudrna D."/>
            <person name="Kulathinal R.J."/>
            <person name="Kumar S."/>
            <person name="Kwok R."/>
            <person name="Lander E."/>
            <person name="Langley C.H."/>
            <person name="Lapoint R."/>
            <person name="Lazzaro B.P."/>
            <person name="Lee S.J."/>
            <person name="Levesque L."/>
            <person name="Li R."/>
            <person name="Lin C.F."/>
            <person name="Lin M.F."/>
            <person name="Lindblad-Toh K."/>
            <person name="Llopart A."/>
            <person name="Long M."/>
            <person name="Low L."/>
            <person name="Lozovsky E."/>
            <person name="Lu J."/>
            <person name="Luo M."/>
            <person name="Machado C.A."/>
            <person name="Makalowski W."/>
            <person name="Marzo M."/>
            <person name="Matsuda M."/>
            <person name="Matzkin L."/>
            <person name="McAllister B."/>
            <person name="McBride C.S."/>
            <person name="McKernan B."/>
            <person name="McKernan K."/>
            <person name="Mendez-Lago M."/>
            <person name="Minx P."/>
            <person name="Mollenhauer M.U."/>
            <person name="Montooth K."/>
            <person name="Mount S.M."/>
            <person name="Mu X."/>
            <person name="Myers E."/>
            <person name="Negre B."/>
            <person name="Newfeld S."/>
            <person name="Nielsen R."/>
            <person name="Noor M.A."/>
            <person name="O'Grady P."/>
            <person name="Pachter L."/>
            <person name="Papaceit M."/>
            <person name="Parisi M.J."/>
            <person name="Parisi M."/>
            <person name="Parts L."/>
            <person name="Pedersen J.S."/>
            <person name="Pesole G."/>
            <person name="Phillippy A.M."/>
            <person name="Ponting C.P."/>
            <person name="Pop M."/>
            <person name="Porcelli D."/>
            <person name="Powell J.R."/>
            <person name="Prohaska S."/>
            <person name="Pruitt K."/>
            <person name="Puig M."/>
            <person name="Quesneville H."/>
            <person name="Ram K.R."/>
            <person name="Rand D."/>
            <person name="Rasmussen M.D."/>
            <person name="Reed L.K."/>
            <person name="Reenan R."/>
            <person name="Reily A."/>
            <person name="Remington K.A."/>
            <person name="Rieger T.T."/>
            <person name="Ritchie M.G."/>
            <person name="Robin C."/>
            <person name="Rogers Y.H."/>
            <person name="Rohde C."/>
            <person name="Rozas J."/>
            <person name="Rubenfield M.J."/>
            <person name="Ruiz A."/>
            <person name="Russo S."/>
            <person name="Salzberg S.L."/>
            <person name="Sanchez-Gracia A."/>
            <person name="Saranga D.J."/>
            <person name="Sato H."/>
            <person name="Schaeffer S.W."/>
            <person name="Schatz M.C."/>
            <person name="Schlenke T."/>
            <person name="Schwartz R."/>
            <person name="Segarra C."/>
            <person name="Singh R.S."/>
            <person name="Sirot L."/>
            <person name="Sirota M."/>
            <person name="Sisneros N.B."/>
            <person name="Smith C.D."/>
            <person name="Smith T.F."/>
            <person name="Spieth J."/>
            <person name="Stage D.E."/>
            <person name="Stark A."/>
            <person name="Stephan W."/>
            <person name="Strausberg R.L."/>
            <person name="Strempel S."/>
            <person name="Sturgill D."/>
            <person name="Sutton G."/>
            <person name="Sutton G.G."/>
            <person name="Tao W."/>
            <person name="Teichmann S."/>
            <person name="Tobari Y.N."/>
            <person name="Tomimura Y."/>
            <person name="Tsolas J.M."/>
            <person name="Valente V.L."/>
            <person name="Venter E."/>
            <person name="Venter J.C."/>
            <person name="Vicario S."/>
            <person name="Vieira F.G."/>
            <person name="Vilella A.J."/>
            <person name="Villasante A."/>
            <person name="Walenz B."/>
            <person name="Wang J."/>
            <person name="Wasserman M."/>
            <person name="Watts T."/>
            <person name="Wilson D."/>
            <person name="Wilson R.K."/>
            <person name="Wing R.A."/>
            <person name="Wolfner M.F."/>
            <person name="Wong A."/>
            <person name="Wong G.K."/>
            <person name="Wu C.I."/>
            <person name="Wu G."/>
            <person name="Yamamoto D."/>
            <person name="Yang H.P."/>
            <person name="Yang S.P."/>
            <person name="Yorke J.A."/>
            <person name="Yoshida K."/>
            <person name="Zdobnov E."/>
            <person name="Zhang P."/>
            <person name="Zhang Y."/>
            <person name="Zimin A.V."/>
            <person name="Baldwin J."/>
            <person name="Abdouelleil A."/>
            <person name="Abdulkadir J."/>
            <person name="Abebe A."/>
            <person name="Abera B."/>
            <person name="Abreu J."/>
            <person name="Acer S.C."/>
            <person name="Aftuck L."/>
            <person name="Alexander A."/>
            <person name="An P."/>
            <person name="Anderson E."/>
            <person name="Anderson S."/>
            <person name="Arachi H."/>
            <person name="Azer M."/>
            <person name="Bachantsang P."/>
            <person name="Barry A."/>
            <person name="Bayul T."/>
            <person name="Berlin A."/>
            <person name="Bessette D."/>
            <person name="Bloom T."/>
            <person name="Blye J."/>
            <person name="Boguslavskiy L."/>
            <person name="Bonnet C."/>
            <person name="Boukhgalter B."/>
            <person name="Bourzgui I."/>
            <person name="Brown A."/>
            <person name="Cahill P."/>
            <person name="Channer S."/>
            <person name="Cheshatsang Y."/>
            <person name="Chuda L."/>
            <person name="Citroen M."/>
            <person name="Collymore A."/>
            <person name="Cooke P."/>
            <person name="Costello M."/>
            <person name="D'Aco K."/>
            <person name="Daza R."/>
            <person name="De Haan G."/>
            <person name="DeGray S."/>
            <person name="DeMaso C."/>
            <person name="Dhargay N."/>
            <person name="Dooley K."/>
            <person name="Dooley E."/>
            <person name="Doricent M."/>
            <person name="Dorje P."/>
            <person name="Dorjee K."/>
            <person name="Dupes A."/>
            <person name="Elong R."/>
            <person name="Falk J."/>
            <person name="Farina A."/>
            <person name="Faro S."/>
            <person name="Ferguson D."/>
            <person name="Fisher S."/>
            <person name="Foley C.D."/>
            <person name="Franke A."/>
            <person name="Friedrich D."/>
            <person name="Gadbois L."/>
            <person name="Gearin G."/>
            <person name="Gearin C.R."/>
            <person name="Giannoukos G."/>
            <person name="Goode T."/>
            <person name="Graham J."/>
            <person name="Grandbois E."/>
            <person name="Grewal S."/>
            <person name="Gyaltsen K."/>
            <person name="Hafez N."/>
            <person name="Hagos B."/>
            <person name="Hall J."/>
            <person name="Henson C."/>
            <person name="Hollinger A."/>
            <person name="Honan T."/>
            <person name="Huard M.D."/>
            <person name="Hughes L."/>
            <person name="Hurhula B."/>
            <person name="Husby M.E."/>
            <person name="Kamat A."/>
            <person name="Kanga B."/>
            <person name="Kashin S."/>
            <person name="Khazanovich D."/>
            <person name="Kisner P."/>
            <person name="Lance K."/>
            <person name="Lara M."/>
            <person name="Lee W."/>
            <person name="Lennon N."/>
            <person name="Letendre F."/>
            <person name="LeVine R."/>
            <person name="Lipovsky A."/>
            <person name="Liu X."/>
            <person name="Liu J."/>
            <person name="Liu S."/>
            <person name="Lokyitsang T."/>
            <person name="Lokyitsang Y."/>
            <person name="Lubonja R."/>
            <person name="Lui A."/>
            <person name="MacDonald P."/>
            <person name="Magnisalis V."/>
            <person name="Maru K."/>
            <person name="Matthews C."/>
            <person name="McCusker W."/>
            <person name="McDonough S."/>
            <person name="Mehta T."/>
            <person name="Meldrim J."/>
            <person name="Meneus L."/>
            <person name="Mihai O."/>
            <person name="Mihalev A."/>
            <person name="Mihova T."/>
            <person name="Mittelman R."/>
            <person name="Mlenga V."/>
            <person name="Montmayeur A."/>
            <person name="Mulrain L."/>
            <person name="Navidi A."/>
            <person name="Naylor J."/>
            <person name="Negash T."/>
            <person name="Nguyen T."/>
            <person name="Nguyen N."/>
            <person name="Nicol R."/>
            <person name="Norbu C."/>
            <person name="Norbu N."/>
            <person name="Novod N."/>
            <person name="O'Neill B."/>
            <person name="Osman S."/>
            <person name="Markiewicz E."/>
            <person name="Oyono O.L."/>
            <person name="Patti C."/>
            <person name="Phunkhang P."/>
            <person name="Pierre F."/>
            <person name="Priest M."/>
            <person name="Raghuraman S."/>
            <person name="Rege F."/>
            <person name="Reyes R."/>
            <person name="Rise C."/>
            <person name="Rogov P."/>
            <person name="Ross K."/>
            <person name="Ryan E."/>
            <person name="Settipalli S."/>
            <person name="Shea T."/>
            <person name="Sherpa N."/>
            <person name="Shi L."/>
            <person name="Shih D."/>
            <person name="Sparrow T."/>
            <person name="Spaulding J."/>
            <person name="Stalker J."/>
            <person name="Stange-Thomann N."/>
            <person name="Stavropoulos S."/>
            <person name="Stone C."/>
            <person name="Strader C."/>
            <person name="Tesfaye S."/>
            <person name="Thomson T."/>
            <person name="Thoulutsang Y."/>
            <person name="Thoulutsang D."/>
            <person name="Topham K."/>
            <person name="Topping I."/>
            <person name="Tsamla T."/>
            <person name="Vassiliev H."/>
            <person name="Vo A."/>
            <person name="Wangchuk T."/>
            <person name="Wangdi T."/>
            <person name="Weiand M."/>
            <person name="Wilkinson J."/>
            <person name="Wilson A."/>
            <person name="Yadav S."/>
            <person name="Young G."/>
            <person name="Yu Q."/>
            <person name="Zembek L."/>
            <person name="Zhong D."/>
            <person name="Zimmer A."/>
            <person name="Zwirko Z."/>
            <person name="Jaffe D.B."/>
            <person name="Alvarez P."/>
            <person name="Brockman W."/>
            <person name="Butler J."/>
            <person name="Chin C."/>
            <person name="Gnerre S."/>
            <person name="Grabherr M."/>
            <person name="Kleber M."/>
            <person name="Mauceli E."/>
            <person name="MacCallum I."/>
        </authorList>
    </citation>
    <scope>NUCLEOTIDE SEQUENCE [LARGE SCALE GENOMIC DNA]</scope>
    <source>
        <strain evidence="5">Tucson 14030-0811.24</strain>
    </source>
</reference>
<sequence length="622" mass="71453">MDQILSKQFADLREAIDEIQRLKSAGQHVEVKRSAAALMFVALKHSNREVKRNIKSGRDELHAEKLKVDMSRLQLQSLLYDVSHLKKEIIKCQKFKSRDSHLELLSDEEYASKLPSSATNGDDKSEVSSHSKHLHRLECELRLRKDLDNQYKSLLTAKQDLLQENLNQTQRYGSFAPALRTLMDSTKPLHDALQLTLDVDWKLSAVYKYLPKPLYILFINLQSLQRINSDAPNKFHSEVVGFENEAHMQELLAAKQKLGFPVENGENGSSENILERLLDPFPLHIRITIFTSDNLHQMELVIRYWGLLKCATVQAQFSSNLAASANAPGDTSFVHDILRHLYPNDFGNEIPIPGIQCELQNLNLTADECLKHLEKNNFGKPFCWLQNMCSIPTVNTANEYVHELNLNKCTREAIARISKRCQSWVELSQQIRGLTYKDIDLDTLKENTAGILSGSLVQWTAITPEDFQAQSSDALNSISDDSTGESSNEVTHTFYRAVIVRGSAKMECFIKIFSNYPLEMPLWILCIHWNGCHTSKNSSAIKMMEYWTNSLRVEDLEPNHQFLFTQLFRTIYSFDIFLETEGSTQTTLEYNKEKPYLNPFTKRIRLRPYKYTKKGSVYAFKQ</sequence>
<name>B4MRM7_DROWI</name>
<accession>B4MRM7</accession>
<dbReference type="GO" id="GO:0003729">
    <property type="term" value="F:mRNA binding"/>
    <property type="evidence" value="ECO:0007669"/>
    <property type="project" value="TreeGrafter"/>
</dbReference>
<dbReference type="PANTHER" id="PTHR13375:SF3">
    <property type="entry name" value="THO COMPLEX SUBUNIT 5 HOMOLOG"/>
    <property type="match status" value="1"/>
</dbReference>
<comment type="subcellular location">
    <subcellularLocation>
        <location evidence="1">Nucleus</location>
    </subcellularLocation>
</comment>
<dbReference type="GO" id="GO:0006406">
    <property type="term" value="P:mRNA export from nucleus"/>
    <property type="evidence" value="ECO:0007669"/>
    <property type="project" value="TreeGrafter"/>
</dbReference>
<dbReference type="OMA" id="EAYCDIV"/>
<organism evidence="4 5">
    <name type="scientific">Drosophila willistoni</name>
    <name type="common">Fruit fly</name>
    <dbReference type="NCBI Taxonomy" id="7260"/>
    <lineage>
        <taxon>Eukaryota</taxon>
        <taxon>Metazoa</taxon>
        <taxon>Ecdysozoa</taxon>
        <taxon>Arthropoda</taxon>
        <taxon>Hexapoda</taxon>
        <taxon>Insecta</taxon>
        <taxon>Pterygota</taxon>
        <taxon>Neoptera</taxon>
        <taxon>Endopterygota</taxon>
        <taxon>Diptera</taxon>
        <taxon>Brachycera</taxon>
        <taxon>Muscomorpha</taxon>
        <taxon>Ephydroidea</taxon>
        <taxon>Drosophilidae</taxon>
        <taxon>Drosophila</taxon>
        <taxon>Sophophora</taxon>
    </lineage>
</organism>
<dbReference type="SUPFAM" id="SSF54001">
    <property type="entry name" value="Cysteine proteinases"/>
    <property type="match status" value="1"/>
</dbReference>
<dbReference type="GO" id="GO:0000445">
    <property type="term" value="C:THO complex part of transcription export complex"/>
    <property type="evidence" value="ECO:0007669"/>
    <property type="project" value="TreeGrafter"/>
</dbReference>
<dbReference type="InterPro" id="IPR038765">
    <property type="entry name" value="Papain-like_cys_pep_sf"/>
</dbReference>
<dbReference type="GO" id="GO:0005730">
    <property type="term" value="C:nucleolus"/>
    <property type="evidence" value="ECO:0007669"/>
    <property type="project" value="EnsemblMetazoa"/>
</dbReference>
<comment type="similarity">
    <text evidence="2">Belongs to the THOC5 family.</text>
</comment>
<dbReference type="GO" id="GO:0043021">
    <property type="term" value="F:ribonucleoprotein complex binding"/>
    <property type="evidence" value="ECO:0007669"/>
    <property type="project" value="EnsemblMetazoa"/>
</dbReference>